<reference evidence="1" key="1">
    <citation type="submission" date="2020-02" db="EMBL/GenBank/DDBJ databases">
        <authorList>
            <person name="Meier V. D."/>
        </authorList>
    </citation>
    <scope>NUCLEOTIDE SEQUENCE</scope>
    <source>
        <strain evidence="1">AVDCRST_MAG80</strain>
    </source>
</reference>
<gene>
    <name evidence="1" type="ORF">AVDCRST_MAG80-2223</name>
</gene>
<proteinExistence type="predicted"/>
<dbReference type="AlphaFoldDB" id="A0A6J4QP00"/>
<protein>
    <submittedName>
        <fullName evidence="1">Uncharacterized protein</fullName>
    </submittedName>
</protein>
<evidence type="ECO:0000313" key="1">
    <source>
        <dbReference type="EMBL" id="CAA9450609.1"/>
    </source>
</evidence>
<organism evidence="1">
    <name type="scientific">uncultured Rubrobacteraceae bacterium</name>
    <dbReference type="NCBI Taxonomy" id="349277"/>
    <lineage>
        <taxon>Bacteria</taxon>
        <taxon>Bacillati</taxon>
        <taxon>Actinomycetota</taxon>
        <taxon>Rubrobacteria</taxon>
        <taxon>Rubrobacterales</taxon>
        <taxon>Rubrobacteraceae</taxon>
        <taxon>environmental samples</taxon>
    </lineage>
</organism>
<name>A0A6J4QP00_9ACTN</name>
<dbReference type="EMBL" id="CADCVC010000194">
    <property type="protein sequence ID" value="CAA9450609.1"/>
    <property type="molecule type" value="Genomic_DNA"/>
</dbReference>
<sequence>MGRLWMAALGGEALYEVDLPRCCRRSATSFDDSFECPACGAAWQASIVVEPEECAFTERASDGERKGAA</sequence>
<accession>A0A6J4QP00</accession>